<dbReference type="EMBL" id="ACEC01000016">
    <property type="protein sequence ID" value="EEG32013.1"/>
    <property type="molecule type" value="Genomic_DNA"/>
</dbReference>
<evidence type="ECO:0000313" key="3">
    <source>
        <dbReference type="Proteomes" id="UP000003340"/>
    </source>
</evidence>
<dbReference type="Proteomes" id="UP000003340">
    <property type="component" value="Unassembled WGS sequence"/>
</dbReference>
<feature type="chain" id="PRO_5039448268" description="PPIC-type PPIASE domain protein" evidence="1">
    <location>
        <begin position="25"/>
        <end position="372"/>
    </location>
</feature>
<comment type="caution">
    <text evidence="2">The sequence shown here is derived from an EMBL/GenBank/DDBJ whole genome shotgun (WGS) entry which is preliminary data.</text>
</comment>
<evidence type="ECO:0000256" key="1">
    <source>
        <dbReference type="SAM" id="SignalP"/>
    </source>
</evidence>
<dbReference type="PROSITE" id="PS51257">
    <property type="entry name" value="PROKAR_LIPOPROTEIN"/>
    <property type="match status" value="1"/>
</dbReference>
<protein>
    <recommendedName>
        <fullName evidence="4">PPIC-type PPIASE domain protein</fullName>
    </recommendedName>
</protein>
<evidence type="ECO:0008006" key="4">
    <source>
        <dbReference type="Google" id="ProtNLM"/>
    </source>
</evidence>
<accession>C0E927</accession>
<sequence>MSLFKKIVAGITVAALTVSLTACGGDTSWAYKDNNATVTSGLYLYYLTQATSQAESQVELQDKETVFTKGKEIDGKSTTDWIKEETEKACKQYLAVEAQFKELGLELTDEDQETIDQQVDYYYPSFDQYYMFSARGIGESSYRLSVENNIKYSKLFEKYYKAGGIEEVPESEMKTFFQDNYAKVKVITLSKTNSSTSQALSEEEITALKETADGYVKRINEDGESIDTIYTEYKASTSTDSSSTSSSSSNSELNYSFYYKEGTNMAEAVKTAIFETSEIGGPAITFEDDNAVYILQKYDHMADPADFTKYTDSVLQYMRSDDFEAKVEEWTGAVQCQTNSSTLSKYTAKKLNDKVEKAKKKAAASSSLAAAS</sequence>
<gene>
    <name evidence="2" type="ORF">CLOSTMETH_00322</name>
</gene>
<organism evidence="2 3">
    <name type="scientific">[Clostridium] methylpentosum DSM 5476</name>
    <dbReference type="NCBI Taxonomy" id="537013"/>
    <lineage>
        <taxon>Bacteria</taxon>
        <taxon>Bacillati</taxon>
        <taxon>Bacillota</taxon>
        <taxon>Clostridia</taxon>
        <taxon>Eubacteriales</taxon>
        <taxon>Oscillospiraceae</taxon>
        <taxon>Oscillospiraceae incertae sedis</taxon>
    </lineage>
</organism>
<name>C0E927_9FIRM</name>
<reference evidence="2 3" key="2">
    <citation type="submission" date="2009-02" db="EMBL/GenBank/DDBJ databases">
        <title>Draft genome sequence of Clostridium methylpentosum (DSM 5476).</title>
        <authorList>
            <person name="Sudarsanam P."/>
            <person name="Ley R."/>
            <person name="Guruge J."/>
            <person name="Turnbaugh P.J."/>
            <person name="Mahowald M."/>
            <person name="Liep D."/>
            <person name="Gordon J."/>
        </authorList>
    </citation>
    <scope>NUCLEOTIDE SEQUENCE [LARGE SCALE GENOMIC DNA]</scope>
    <source>
        <strain evidence="2 3">DSM 5476</strain>
    </source>
</reference>
<reference evidence="2 3" key="1">
    <citation type="submission" date="2009-01" db="EMBL/GenBank/DDBJ databases">
        <authorList>
            <person name="Fulton L."/>
            <person name="Clifton S."/>
            <person name="Fulton B."/>
            <person name="Xu J."/>
            <person name="Minx P."/>
            <person name="Pepin K.H."/>
            <person name="Johnson M."/>
            <person name="Bhonagiri V."/>
            <person name="Nash W.E."/>
            <person name="Mardis E.R."/>
            <person name="Wilson R.K."/>
        </authorList>
    </citation>
    <scope>NUCLEOTIDE SEQUENCE [LARGE SCALE GENOMIC DNA]</scope>
    <source>
        <strain evidence="2 3">DSM 5476</strain>
    </source>
</reference>
<dbReference type="AlphaFoldDB" id="C0E927"/>
<proteinExistence type="predicted"/>
<dbReference type="InterPro" id="IPR027304">
    <property type="entry name" value="Trigger_fact/SurA_dom_sf"/>
</dbReference>
<feature type="signal peptide" evidence="1">
    <location>
        <begin position="1"/>
        <end position="24"/>
    </location>
</feature>
<dbReference type="eggNOG" id="COG0760">
    <property type="taxonomic scope" value="Bacteria"/>
</dbReference>
<evidence type="ECO:0000313" key="2">
    <source>
        <dbReference type="EMBL" id="EEG32013.1"/>
    </source>
</evidence>
<dbReference type="HOGENOM" id="CLU_743364_0_0_9"/>
<dbReference type="SUPFAM" id="SSF109998">
    <property type="entry name" value="Triger factor/SurA peptide-binding domain-like"/>
    <property type="match status" value="1"/>
</dbReference>
<keyword evidence="3" id="KW-1185">Reference proteome</keyword>
<keyword evidence="1" id="KW-0732">Signal</keyword>
<dbReference type="STRING" id="537013.CLOSTMETH_00322"/>